<keyword evidence="3" id="KW-0547">Nucleotide-binding</keyword>
<name>K6UCS1_PLACD</name>
<keyword evidence="12" id="KW-1185">Reference proteome</keyword>
<dbReference type="InterPro" id="IPR001650">
    <property type="entry name" value="Helicase_C-like"/>
</dbReference>
<feature type="compositionally biased region" description="Basic and acidic residues" evidence="8">
    <location>
        <begin position="226"/>
        <end position="235"/>
    </location>
</feature>
<dbReference type="Pfam" id="PF02889">
    <property type="entry name" value="Sec63"/>
    <property type="match status" value="2"/>
</dbReference>
<evidence type="ECO:0000313" key="11">
    <source>
        <dbReference type="EMBL" id="GAB65341.1"/>
    </source>
</evidence>
<dbReference type="Pfam" id="PF23445">
    <property type="entry name" value="WHD_SNRNP200"/>
    <property type="match status" value="2"/>
</dbReference>
<dbReference type="Pfam" id="PF00271">
    <property type="entry name" value="Helicase_C"/>
    <property type="match status" value="1"/>
</dbReference>
<dbReference type="FunFam" id="1.10.10.10:FF:000024">
    <property type="entry name" value="U5 small nuclear ribonucleoprotein helicase"/>
    <property type="match status" value="1"/>
</dbReference>
<dbReference type="InterPro" id="IPR050474">
    <property type="entry name" value="Hel308_SKI2-like"/>
</dbReference>
<feature type="compositionally biased region" description="Basic and acidic residues" evidence="8">
    <location>
        <begin position="597"/>
        <end position="617"/>
    </location>
</feature>
<dbReference type="PROSITE" id="PS51192">
    <property type="entry name" value="HELICASE_ATP_BIND_1"/>
    <property type="match status" value="1"/>
</dbReference>
<feature type="compositionally biased region" description="Basic residues" evidence="8">
    <location>
        <begin position="330"/>
        <end position="340"/>
    </location>
</feature>
<evidence type="ECO:0000313" key="12">
    <source>
        <dbReference type="Proteomes" id="UP000006319"/>
    </source>
</evidence>
<dbReference type="InterPro" id="IPR011545">
    <property type="entry name" value="DEAD/DEAH_box_helicase_dom"/>
</dbReference>
<sequence>MAEEYEKYKRFEYRMNSNLVLQREGPIPNFNEPTGESESLVGKLKHKMGDKVEYTKPTSQRSRRDESFRRSNKRKDIIFDENRKKIRRGTNGGSIKERSVLNINLQDIFMYKPSTKYTEKIFSNVMRSVRAIIGDHTGDIINSACNEILYILKNEKLSNEEKKKQMEGALEVTSMSDEQFIELNNFAREIYDFNRKEVLEEVDEEEGVAVVFEEDDEYFDYRSSTKGRDSTKSQEDMATTNELSDDYGYGEVEEEEEDEEEEEEDEEEEEEEEEDEEEEADEADEEDGEDEADEEDEAKDLGDHSGEENSRGDEGEGKEDQEGEFAMGKKNTKKGKKSRFGGKSTSGKGRSGRKNYKAGMKKQEKQGKHLSLKGIKKDTGGKRKDEEDYELETNSIDAHWLQRELNKVFTDPSLCLDKEKEVLDVLGIYDIQECENKLIHILKYDNFSMAKLLIKNRWKVYYCTLLGQAQTEKEKKRIMEEMRKSEEGEEILEELSNFKALKRNKQSEFAKTMRREADNLFNKRRYARDGVEEAAEETRQGGRFIHEGEAEGEQADESDESDADEQTEQTDEGDGPAKSANSAAKRTAQKKQLSVKVDAKKGKTRKGEGSRGERQDGDNAEEEEAVEQFRAKYVDLEKMDVKQKGADFFNREVVLPVDSTRVEKKEYDEIVISSSRSKSSSAKGSLDNEKAKGKENYFTNPEEIKLVSVSDLPEWTHEVFSCVGISKLNAIQSKVHQVALNRYDENMLICAPTGSGKTNIALLCMLNVIGSYILRSGNIDRKSFKIIYISPMKALVNEQVQSFSLRLKCLDIKVSELTGDVNLSSKEIDESQVIVMTPEKFEVISRKWDEKILLQKIKLIIFDEIHLLNEVRGNVLESIISRINRYVDNTLVYDGGGGAPGAPGAPGAAGAVGAAQGTQHGTPLETPREVEGALQNDLQNDLHMRRKKIRLVGLSATLPNYEDVGLFLRADLRTGVFYFDYSFRPVQLEQHYIGIKEKKGIKKYALMNQLTYEKVLEEAGKNQILIFVHSRKETYRTAKMLIDKFLKSDNLNKFLMGKKISSEILLSEKEAIVNEELKEILPFGFGIHHAGMKRTDRKLVEDLFSDRHLQVLVSTSTLAWGINLPAHTVIIKGTSVYNISVGDFDELSPMDVLQMVGRSGRPQYDKSGKAIIITEHKNLQLYLSLNNEQLSIESTLMRNIINVINSEIVLRNIQNFKEAVNWFRYTYLYIRMMKNPKLYGVLGRNEKMMTNSLFSEEGKESNSSDLFMQKLNRKIYNIIYSAFVTLEKYDLVKYNKKLNTVSSTYVGKISSYYYVDYRSIDLYNKKLNKHTNETELLKIFGMSDEFKHIFVREEEKVELSIIMEKLPIPLKESINIPYTKINILLQLYLSNVTLSGYVINADMIYIQQNALRIFRSFFEISLKKNSYHLTALTLKFCKMVERKMWATMSPLRQFGLLSNELIRIVEKKNISFRNYLNMSLNEYITIFKNKKIAKNVYKLVHHFPKIELNAYIQPINHRMLKVELNVTPDFIYNPKYHGHFMLFWVFVFDISSESMLHYDLFTLRRGGVGTSANINSVNAGGSKVYQSGEHSSDTLDDHLLTFYVPINENPFYIVKVVSDKWLECESTINLYLKDIILPSKISLSTPLLDLQALPVNTLKFEEAKQFFHSRSVTHFNPIHTQIFPSVYEMGGNVIICSSPGRYYLTPAEFAILRMVRCVKELHTFIRRYIKKEEDLHKIIRDKNIATIAYNNPVEFIKIVYVAPLEEIVEKTFENWIHFSNSFGLKMAILTGDVQIDTKILQKNNIILCTPDRYNNLSKKWRRKKILQSINLYIFDHMELLDTSQGSIMEVVISRVRYISTQLQLGKSQRGKKSNTDSASLEGRSKLPPFVELNLGDERARERGSGGSNPKGGAASGAANSNAADSGAAHSNAAHNLNRMQHLSTEDIHENIGVNRIVCLSSCSINNCKDVGEWIGCKKNDYYNFLSSVRSIPIEIYLHAVSIMNKQNRYLSMQRQVYQTVRKLKKKNAIIFVTEDKMCKTLALDLVLSACNDGCTFFSSVSGGPSGKGSSRGGSKKTSRGSSRGSSQESSQESSQDSLLDHLHDKMLVELLKQGVGYLHRNMSEMEKKLVENLFDKKAIQLLIVAHDYVYRLNVYGNVVILLDTIITHFDGKEEDYSIQSVLQMLSYAGREGEDAKSFVYIYTYITKKEYYKNFIYEPLTVESNIEDYMPNFLNNEIVMSTIESYQDAIDWITWSFFYRRIKKNPNYYGLKGVSNEHISDYLSELIESNIELLSFANCVAIESGEDPRQEKKAHSGMSHSGMTHSGMAHSGMTHSGEGAVNNCNGSVSIKPCNLGIIASYYNLDYHVIHFFNQYVISLKGLKKNRILEIVCLSSVMSQVIKINNYDVMLCVKIAQTCNMKVTSEFLKLSISSESITGKNNLFSGDDQNGTSNHLNKSGENDKKEQYINLVNFISIPMYFTPHLKALIILQAHIHRYAIPKNYVEETKRVLQKTFKLINALIDVISSNNILNFCLFVMEMSQMLTQSMSSTDESNLLQLPYFDEHLIRKAKELEITDVYDLINAEDEQREELLNRLDEKEKSEVANVCNIFPVIEVQYDIDLEKKYKVNEIATLTLTIERDLVQDDPDSTSNCFAHSLYLPFEKEELWWVVIGIKKMNLLLSIKKQSLVKAVNNVKVNFELPDQPGHYDVVIYIINDCYVGCDQEYEFGIEVMA</sequence>
<dbReference type="PANTHER" id="PTHR47961:SF4">
    <property type="entry name" value="ACTIVATING SIGNAL COINTEGRATOR 1 COMPLEX SUBUNIT 3"/>
    <property type="match status" value="1"/>
</dbReference>
<dbReference type="Pfam" id="PF00270">
    <property type="entry name" value="DEAD"/>
    <property type="match status" value="2"/>
</dbReference>
<dbReference type="InterPro" id="IPR035892">
    <property type="entry name" value="C2_domain_sf"/>
</dbReference>
<dbReference type="FunFam" id="1.10.150.20:FF:000004">
    <property type="entry name" value="U5 small nuclear ribonucleoprotein helicase"/>
    <property type="match status" value="1"/>
</dbReference>
<dbReference type="Gene3D" id="1.10.3380.10">
    <property type="entry name" value="Sec63 N-terminal domain-like domain"/>
    <property type="match status" value="2"/>
</dbReference>
<evidence type="ECO:0000256" key="8">
    <source>
        <dbReference type="SAM" id="MobiDB-lite"/>
    </source>
</evidence>
<dbReference type="Pfam" id="PF18149">
    <property type="entry name" value="Helicase_PWI"/>
    <property type="match status" value="1"/>
</dbReference>
<keyword evidence="11" id="KW-0687">Ribonucleoprotein</keyword>
<dbReference type="CDD" id="cd18795">
    <property type="entry name" value="SF2_C_Ski2"/>
    <property type="match status" value="1"/>
</dbReference>
<dbReference type="Gene3D" id="1.10.150.20">
    <property type="entry name" value="5' to 3' exonuclease, C-terminal subdomain"/>
    <property type="match status" value="2"/>
</dbReference>
<feature type="domain" description="Helicase ATP-binding" evidence="9">
    <location>
        <begin position="738"/>
        <end position="976"/>
    </location>
</feature>
<dbReference type="GO" id="GO:0005524">
    <property type="term" value="F:ATP binding"/>
    <property type="evidence" value="ECO:0007669"/>
    <property type="project" value="UniProtKB-KW"/>
</dbReference>
<dbReference type="SMART" id="SM00487">
    <property type="entry name" value="DEXDc"/>
    <property type="match status" value="1"/>
</dbReference>
<dbReference type="PROSITE" id="PS51194">
    <property type="entry name" value="HELICASE_CTER"/>
    <property type="match status" value="1"/>
</dbReference>
<dbReference type="GO" id="GO:0005634">
    <property type="term" value="C:nucleus"/>
    <property type="evidence" value="ECO:0007669"/>
    <property type="project" value="TreeGrafter"/>
</dbReference>
<evidence type="ECO:0000259" key="9">
    <source>
        <dbReference type="PROSITE" id="PS51192"/>
    </source>
</evidence>
<comment type="similarity">
    <text evidence="1">Belongs to the helicase family. SKI2 subfamily.</text>
</comment>
<dbReference type="GO" id="GO:0006397">
    <property type="term" value="P:mRNA processing"/>
    <property type="evidence" value="ECO:0007669"/>
    <property type="project" value="UniProtKB-ARBA"/>
</dbReference>
<dbReference type="InterPro" id="IPR036388">
    <property type="entry name" value="WH-like_DNA-bd_sf"/>
</dbReference>
<dbReference type="FunFam" id="1.10.10.10:FF:000012">
    <property type="entry name" value="U5 small nuclear ribonucleoprotein helicase"/>
    <property type="match status" value="1"/>
</dbReference>
<evidence type="ECO:0000256" key="1">
    <source>
        <dbReference type="ARBA" id="ARBA00010140"/>
    </source>
</evidence>
<feature type="region of interest" description="Disordered" evidence="8">
    <location>
        <begin position="46"/>
        <end position="71"/>
    </location>
</feature>
<dbReference type="FunFam" id="3.40.50.300:FF:003287">
    <property type="entry name" value="U5 small nuclear ribonucleoprotein 200 kDa helicase"/>
    <property type="match status" value="1"/>
</dbReference>
<dbReference type="InterPro" id="IPR027417">
    <property type="entry name" value="P-loop_NTPase"/>
</dbReference>
<organism evidence="11 12">
    <name type="scientific">Plasmodium cynomolgi (strain B)</name>
    <dbReference type="NCBI Taxonomy" id="1120755"/>
    <lineage>
        <taxon>Eukaryota</taxon>
        <taxon>Sar</taxon>
        <taxon>Alveolata</taxon>
        <taxon>Apicomplexa</taxon>
        <taxon>Aconoidasida</taxon>
        <taxon>Haemosporida</taxon>
        <taxon>Plasmodiidae</taxon>
        <taxon>Plasmodium</taxon>
        <taxon>Plasmodium (Plasmodium)</taxon>
    </lineage>
</organism>
<dbReference type="OrthoDB" id="5575at2759"/>
<dbReference type="Gene3D" id="3.40.50.300">
    <property type="entry name" value="P-loop containing nucleotide triphosphate hydrolases"/>
    <property type="match status" value="5"/>
</dbReference>
<dbReference type="GeneID" id="14691441"/>
<dbReference type="PhylomeDB" id="K6UCS1"/>
<feature type="compositionally biased region" description="Basic and acidic residues" evidence="8">
    <location>
        <begin position="528"/>
        <end position="549"/>
    </location>
</feature>
<evidence type="ECO:0000256" key="6">
    <source>
        <dbReference type="ARBA" id="ARBA00022840"/>
    </source>
</evidence>
<keyword evidence="6" id="KW-0067">ATP-binding</keyword>
<dbReference type="GO" id="GO:0003676">
    <property type="term" value="F:nucleic acid binding"/>
    <property type="evidence" value="ECO:0007669"/>
    <property type="project" value="InterPro"/>
</dbReference>
<dbReference type="GO" id="GO:0004386">
    <property type="term" value="F:helicase activity"/>
    <property type="evidence" value="ECO:0007669"/>
    <property type="project" value="UniProtKB-KW"/>
</dbReference>
<evidence type="ECO:0000256" key="5">
    <source>
        <dbReference type="ARBA" id="ARBA00022806"/>
    </source>
</evidence>
<dbReference type="Gene3D" id="1.10.10.10">
    <property type="entry name" value="Winged helix-like DNA-binding domain superfamily/Winged helix DNA-binding domain"/>
    <property type="match status" value="2"/>
</dbReference>
<feature type="domain" description="Helicase C-terminal" evidence="10">
    <location>
        <begin position="987"/>
        <end position="1224"/>
    </location>
</feature>
<feature type="compositionally biased region" description="Low complexity" evidence="8">
    <location>
        <begin position="2079"/>
        <end position="2095"/>
    </location>
</feature>
<dbReference type="FunFam" id="3.40.50.300:FF:000062">
    <property type="entry name" value="U5 small nuclear ribonucleoprotein helicase"/>
    <property type="match status" value="1"/>
</dbReference>
<feature type="compositionally biased region" description="Acidic residues" evidence="8">
    <location>
        <begin position="550"/>
        <end position="574"/>
    </location>
</feature>
<evidence type="ECO:0000256" key="3">
    <source>
        <dbReference type="ARBA" id="ARBA00022741"/>
    </source>
</evidence>
<dbReference type="OMA" id="MNPKEFN"/>
<dbReference type="Pfam" id="PF21188">
    <property type="entry name" value="BRR2_plug"/>
    <property type="match status" value="1"/>
</dbReference>
<feature type="region of interest" description="Disordered" evidence="8">
    <location>
        <begin position="222"/>
        <end position="388"/>
    </location>
</feature>
<keyword evidence="4" id="KW-0378">Hydrolase</keyword>
<proteinExistence type="inferred from homology"/>
<feature type="compositionally biased region" description="Acidic residues" evidence="8">
    <location>
        <begin position="251"/>
        <end position="298"/>
    </location>
</feature>
<dbReference type="InterPro" id="IPR048863">
    <property type="entry name" value="BRR2_plug"/>
</dbReference>
<dbReference type="InterPro" id="IPR041094">
    <property type="entry name" value="Brr2_helicase_PWI"/>
</dbReference>
<dbReference type="Gene3D" id="2.60.40.150">
    <property type="entry name" value="C2 domain"/>
    <property type="match status" value="2"/>
</dbReference>
<dbReference type="InterPro" id="IPR014756">
    <property type="entry name" value="Ig_E-set"/>
</dbReference>
<feature type="compositionally biased region" description="Basic and acidic residues" evidence="8">
    <location>
        <begin position="62"/>
        <end position="71"/>
    </location>
</feature>
<dbReference type="PANTHER" id="PTHR47961">
    <property type="entry name" value="DNA POLYMERASE THETA, PUTATIVE (AFU_ORTHOLOGUE AFUA_1G05260)-RELATED"/>
    <property type="match status" value="1"/>
</dbReference>
<dbReference type="EMBL" id="DF157097">
    <property type="protein sequence ID" value="GAB65341.1"/>
    <property type="molecule type" value="Genomic_DNA"/>
</dbReference>
<dbReference type="GO" id="GO:1990904">
    <property type="term" value="C:ribonucleoprotein complex"/>
    <property type="evidence" value="ECO:0007669"/>
    <property type="project" value="UniProtKB-KW"/>
</dbReference>
<feature type="region of interest" description="Disordered" evidence="8">
    <location>
        <begin position="904"/>
        <end position="925"/>
    </location>
</feature>
<dbReference type="RefSeq" id="XP_004221288.1">
    <property type="nucleotide sequence ID" value="XM_004221240.1"/>
</dbReference>
<feature type="region of interest" description="Disordered" evidence="8">
    <location>
        <begin position="528"/>
        <end position="624"/>
    </location>
</feature>
<evidence type="ECO:0000256" key="7">
    <source>
        <dbReference type="ARBA" id="ARBA00034541"/>
    </source>
</evidence>
<dbReference type="SUPFAM" id="SSF81296">
    <property type="entry name" value="E set domains"/>
    <property type="match status" value="2"/>
</dbReference>
<feature type="compositionally biased region" description="Low complexity" evidence="8">
    <location>
        <begin position="905"/>
        <end position="915"/>
    </location>
</feature>
<dbReference type="SUPFAM" id="SSF52540">
    <property type="entry name" value="P-loop containing nucleoside triphosphate hydrolases"/>
    <property type="match status" value="3"/>
</dbReference>
<dbReference type="VEuPathDB" id="PlasmoDB:PCYB_053590"/>
<feature type="compositionally biased region" description="Basic and acidic residues" evidence="8">
    <location>
        <begin position="375"/>
        <end position="386"/>
    </location>
</feature>
<reference evidence="11 12" key="1">
    <citation type="journal article" date="2012" name="Nat. Genet.">
        <title>Plasmodium cynomolgi genome sequences provide insight into Plasmodium vivax and the monkey malaria clade.</title>
        <authorList>
            <person name="Tachibana S."/>
            <person name="Sullivan S.A."/>
            <person name="Kawai S."/>
            <person name="Nakamura S."/>
            <person name="Kim H.R."/>
            <person name="Goto N."/>
            <person name="Arisue N."/>
            <person name="Palacpac N.M.Q."/>
            <person name="Honma H."/>
            <person name="Yagi M."/>
            <person name="Tougan T."/>
            <person name="Katakai Y."/>
            <person name="Kaneko O."/>
            <person name="Mita T."/>
            <person name="Kita K."/>
            <person name="Yasutomi Y."/>
            <person name="Sutton P.L."/>
            <person name="Shakhbatyan R."/>
            <person name="Horii T."/>
            <person name="Yasunaga T."/>
            <person name="Barnwell J.W."/>
            <person name="Escalante A.A."/>
            <person name="Carlton J.M."/>
            <person name="Tanabe K."/>
        </authorList>
    </citation>
    <scope>NUCLEOTIDE SEQUENCE [LARGE SCALE GENOMIC DNA]</scope>
    <source>
        <strain evidence="11 12">B</strain>
    </source>
</reference>
<dbReference type="FunFam" id="1.10.3380.10:FF:000001">
    <property type="entry name" value="U5 small nuclear ribonucleoprotein helicase"/>
    <property type="match status" value="1"/>
</dbReference>
<evidence type="ECO:0000256" key="4">
    <source>
        <dbReference type="ARBA" id="ARBA00022801"/>
    </source>
</evidence>
<evidence type="ECO:0000259" key="10">
    <source>
        <dbReference type="PROSITE" id="PS51194"/>
    </source>
</evidence>
<feature type="compositionally biased region" description="Basic residues" evidence="8">
    <location>
        <begin position="350"/>
        <end position="360"/>
    </location>
</feature>
<feature type="region of interest" description="Disordered" evidence="8">
    <location>
        <begin position="2061"/>
        <end position="2095"/>
    </location>
</feature>
<dbReference type="InterPro" id="IPR057842">
    <property type="entry name" value="WH_MER3"/>
</dbReference>
<dbReference type="SMART" id="SM00490">
    <property type="entry name" value="HELICc"/>
    <property type="match status" value="1"/>
</dbReference>
<dbReference type="SMART" id="SM00382">
    <property type="entry name" value="AAA"/>
    <property type="match status" value="1"/>
</dbReference>
<feature type="compositionally biased region" description="Basic and acidic residues" evidence="8">
    <location>
        <begin position="299"/>
        <end position="320"/>
    </location>
</feature>
<dbReference type="InterPro" id="IPR003593">
    <property type="entry name" value="AAA+_ATPase"/>
</dbReference>
<gene>
    <name evidence="11" type="ORF">PCYB_053590</name>
</gene>
<feature type="region of interest" description="Disordered" evidence="8">
    <location>
        <begin position="1897"/>
        <end position="1928"/>
    </location>
</feature>
<dbReference type="eggNOG" id="KOG0951">
    <property type="taxonomic scope" value="Eukaryota"/>
</dbReference>
<protein>
    <recommendedName>
        <fullName evidence="7">U5 small nuclear ribonucleoprotein 200 kDa helicase</fullName>
    </recommendedName>
</protein>
<dbReference type="InterPro" id="IPR004179">
    <property type="entry name" value="Sec63-dom"/>
</dbReference>
<evidence type="ECO:0000256" key="2">
    <source>
        <dbReference type="ARBA" id="ARBA00022737"/>
    </source>
</evidence>
<dbReference type="InterPro" id="IPR014001">
    <property type="entry name" value="Helicase_ATP-bd"/>
</dbReference>
<keyword evidence="5" id="KW-0347">Helicase</keyword>
<dbReference type="Proteomes" id="UP000006319">
    <property type="component" value="Chromosome 5"/>
</dbReference>
<accession>K6UCS1</accession>
<feature type="compositionally biased region" description="Low complexity" evidence="8">
    <location>
        <begin position="1910"/>
        <end position="1928"/>
    </location>
</feature>
<dbReference type="KEGG" id="pcy:PCYB_053590"/>
<dbReference type="SUPFAM" id="SSF158702">
    <property type="entry name" value="Sec63 N-terminal domain-like"/>
    <property type="match status" value="2"/>
</dbReference>
<keyword evidence="2" id="KW-0677">Repeat</keyword>
<dbReference type="SMART" id="SM00973">
    <property type="entry name" value="Sec63"/>
    <property type="match status" value="2"/>
</dbReference>
<dbReference type="GO" id="GO:0016787">
    <property type="term" value="F:hydrolase activity"/>
    <property type="evidence" value="ECO:0007669"/>
    <property type="project" value="UniProtKB-KW"/>
</dbReference>